<evidence type="ECO:0000256" key="3">
    <source>
        <dbReference type="ARBA" id="ARBA00022801"/>
    </source>
</evidence>
<dbReference type="AlphaFoldDB" id="A0A2G9WQW0"/>
<keyword evidence="3" id="KW-0378">Hydrolase</keyword>
<evidence type="ECO:0000256" key="1">
    <source>
        <dbReference type="ARBA" id="ARBA00022670"/>
    </source>
</evidence>
<sequence>MIVYPVGTSGQTLLFHAKVIGWFERHQQLRWWQREAGGQLFARFEGDVIHVVEATGPRRTDRRGRSSYEPDRRAEQREIDERFPLGLHFIGDWHTHPEDHPIPSYLDLRSTAEGVRRSHHVLNAFVMAIVGRVSLPSGLLISLHDGVTQHDLRPAPPAFGNPPDRG</sequence>
<comment type="caution">
    <text evidence="8">The sequence shown here is derived from an EMBL/GenBank/DDBJ whole genome shotgun (WGS) entry which is preliminary data.</text>
</comment>
<dbReference type="Gene3D" id="3.40.140.10">
    <property type="entry name" value="Cytidine Deaminase, domain 2"/>
    <property type="match status" value="1"/>
</dbReference>
<reference evidence="8 9" key="1">
    <citation type="submission" date="2017-08" db="EMBL/GenBank/DDBJ databases">
        <title>Pleomorphomonas carboxidotrophicus sp. nov., a new mesophilic hydrogenogenic carboxidotroph.</title>
        <authorList>
            <person name="Esquivel-Elizondo S."/>
            <person name="Krajmalnik-Brown R."/>
            <person name="Maldonado J."/>
        </authorList>
    </citation>
    <scope>NUCLEOTIDE SEQUENCE [LARGE SCALE GENOMIC DNA]</scope>
    <source>
        <strain evidence="8 9">SVCO-16</strain>
    </source>
</reference>
<evidence type="ECO:0000256" key="6">
    <source>
        <dbReference type="SAM" id="MobiDB-lite"/>
    </source>
</evidence>
<dbReference type="Pfam" id="PF14464">
    <property type="entry name" value="Prok-JAB"/>
    <property type="match status" value="1"/>
</dbReference>
<evidence type="ECO:0000313" key="8">
    <source>
        <dbReference type="EMBL" id="PIO97035.1"/>
    </source>
</evidence>
<evidence type="ECO:0000256" key="4">
    <source>
        <dbReference type="ARBA" id="ARBA00022833"/>
    </source>
</evidence>
<evidence type="ECO:0000256" key="2">
    <source>
        <dbReference type="ARBA" id="ARBA00022723"/>
    </source>
</evidence>
<keyword evidence="1" id="KW-0645">Protease</keyword>
<protein>
    <recommendedName>
        <fullName evidence="7">JAB domain-containing protein</fullName>
    </recommendedName>
</protein>
<keyword evidence="9" id="KW-1185">Reference proteome</keyword>
<dbReference type="Proteomes" id="UP000231070">
    <property type="component" value="Unassembled WGS sequence"/>
</dbReference>
<evidence type="ECO:0000256" key="5">
    <source>
        <dbReference type="ARBA" id="ARBA00023049"/>
    </source>
</evidence>
<accession>A0A2G9WQW0</accession>
<proteinExistence type="predicted"/>
<gene>
    <name evidence="8" type="ORF">CJ014_22305</name>
</gene>
<keyword evidence="5" id="KW-0482">Metalloprotease</keyword>
<dbReference type="GO" id="GO:0046872">
    <property type="term" value="F:metal ion binding"/>
    <property type="evidence" value="ECO:0007669"/>
    <property type="project" value="UniProtKB-KW"/>
</dbReference>
<dbReference type="GO" id="GO:0008237">
    <property type="term" value="F:metallopeptidase activity"/>
    <property type="evidence" value="ECO:0007669"/>
    <property type="project" value="UniProtKB-KW"/>
</dbReference>
<evidence type="ECO:0000259" key="7">
    <source>
        <dbReference type="Pfam" id="PF14464"/>
    </source>
</evidence>
<dbReference type="EMBL" id="NQVN01000022">
    <property type="protein sequence ID" value="PIO97035.1"/>
    <property type="molecule type" value="Genomic_DNA"/>
</dbReference>
<evidence type="ECO:0000313" key="9">
    <source>
        <dbReference type="Proteomes" id="UP000231070"/>
    </source>
</evidence>
<dbReference type="InterPro" id="IPR028090">
    <property type="entry name" value="JAB_dom_prok"/>
</dbReference>
<keyword evidence="2" id="KW-0479">Metal-binding</keyword>
<dbReference type="OrthoDB" id="7848394at2"/>
<dbReference type="RefSeq" id="WP_100082716.1">
    <property type="nucleotide sequence ID" value="NZ_NQVN01000022.1"/>
</dbReference>
<organism evidence="8 9">
    <name type="scientific">Pleomorphomonas carboxyditropha</name>
    <dbReference type="NCBI Taxonomy" id="2023338"/>
    <lineage>
        <taxon>Bacteria</taxon>
        <taxon>Pseudomonadati</taxon>
        <taxon>Pseudomonadota</taxon>
        <taxon>Alphaproteobacteria</taxon>
        <taxon>Hyphomicrobiales</taxon>
        <taxon>Pleomorphomonadaceae</taxon>
        <taxon>Pleomorphomonas</taxon>
    </lineage>
</organism>
<feature type="region of interest" description="Disordered" evidence="6">
    <location>
        <begin position="56"/>
        <end position="75"/>
    </location>
</feature>
<feature type="domain" description="JAB" evidence="7">
    <location>
        <begin position="26"/>
        <end position="131"/>
    </location>
</feature>
<dbReference type="GO" id="GO:0006508">
    <property type="term" value="P:proteolysis"/>
    <property type="evidence" value="ECO:0007669"/>
    <property type="project" value="UniProtKB-KW"/>
</dbReference>
<name>A0A2G9WQW0_9HYPH</name>
<dbReference type="SUPFAM" id="SSF102712">
    <property type="entry name" value="JAB1/MPN domain"/>
    <property type="match status" value="1"/>
</dbReference>
<keyword evidence="4" id="KW-0862">Zinc</keyword>